<dbReference type="GeneID" id="64670523"/>
<feature type="domain" description="BTB" evidence="1">
    <location>
        <begin position="36"/>
        <end position="112"/>
    </location>
</feature>
<evidence type="ECO:0000313" key="2">
    <source>
        <dbReference type="EMBL" id="KAG1887987.1"/>
    </source>
</evidence>
<dbReference type="Gene3D" id="3.30.710.10">
    <property type="entry name" value="Potassium Channel Kv1.1, Chain A"/>
    <property type="match status" value="1"/>
</dbReference>
<dbReference type="SMART" id="SM00225">
    <property type="entry name" value="BTB"/>
    <property type="match status" value="1"/>
</dbReference>
<accession>A0AAD4DPH4</accession>
<dbReference type="SUPFAM" id="SSF54695">
    <property type="entry name" value="POZ domain"/>
    <property type="match status" value="1"/>
</dbReference>
<dbReference type="RefSeq" id="XP_041217063.1">
    <property type="nucleotide sequence ID" value="XM_041376225.1"/>
</dbReference>
<dbReference type="PROSITE" id="PS50097">
    <property type="entry name" value="BTB"/>
    <property type="match status" value="1"/>
</dbReference>
<dbReference type="EMBL" id="JABBWK010000187">
    <property type="protein sequence ID" value="KAG1887987.1"/>
    <property type="molecule type" value="Genomic_DNA"/>
</dbReference>
<protein>
    <recommendedName>
        <fullName evidence="1">BTB domain-containing protein</fullName>
    </recommendedName>
</protein>
<sequence length="347" mass="39750">MPLLSNQIQSLTQLGHRESEHSCLPQKHDSLYLFDGNIVLTAPTKSGGTTVFRVHQSMLSNHSPIFANMLKTPVRDEVQMYDGIRLVRLTDDAEEIESVFKLMYIHPLVLSQRLSRHVPPIVRHVLKLSNKYEMSELRQAVVQLLETQWPTSLSQWDRLESEIAVMAWDQDCDPIPLDLDDSLPEPALAIKLGREFHIPSIMPAAFYHLSRLSIGRPLHVPKDSLRQRTADWNLLTAADLICLIMGKEGLSMVAASMLIPDCCGDETVKTHWMEEDCRGCRRSEMVEQIRWECKRTSDVLSTLRQYLTIESLLSPMCKICSRIIKTQLRGVRQKLWAMLPLLFQLEV</sequence>
<evidence type="ECO:0000259" key="1">
    <source>
        <dbReference type="PROSITE" id="PS50097"/>
    </source>
</evidence>
<proteinExistence type="predicted"/>
<gene>
    <name evidence="2" type="ORF">F5891DRAFT_966395</name>
</gene>
<dbReference type="Proteomes" id="UP001195769">
    <property type="component" value="Unassembled WGS sequence"/>
</dbReference>
<evidence type="ECO:0000313" key="3">
    <source>
        <dbReference type="Proteomes" id="UP001195769"/>
    </source>
</evidence>
<keyword evidence="3" id="KW-1185">Reference proteome</keyword>
<dbReference type="InterPro" id="IPR000210">
    <property type="entry name" value="BTB/POZ_dom"/>
</dbReference>
<organism evidence="2 3">
    <name type="scientific">Suillus fuscotomentosus</name>
    <dbReference type="NCBI Taxonomy" id="1912939"/>
    <lineage>
        <taxon>Eukaryota</taxon>
        <taxon>Fungi</taxon>
        <taxon>Dikarya</taxon>
        <taxon>Basidiomycota</taxon>
        <taxon>Agaricomycotina</taxon>
        <taxon>Agaricomycetes</taxon>
        <taxon>Agaricomycetidae</taxon>
        <taxon>Boletales</taxon>
        <taxon>Suillineae</taxon>
        <taxon>Suillaceae</taxon>
        <taxon>Suillus</taxon>
    </lineage>
</organism>
<name>A0AAD4DPH4_9AGAM</name>
<dbReference type="Pfam" id="PF00651">
    <property type="entry name" value="BTB"/>
    <property type="match status" value="1"/>
</dbReference>
<dbReference type="AlphaFoldDB" id="A0AAD4DPH4"/>
<dbReference type="InterPro" id="IPR011333">
    <property type="entry name" value="SKP1/BTB/POZ_sf"/>
</dbReference>
<reference evidence="2" key="1">
    <citation type="journal article" date="2020" name="New Phytol.">
        <title>Comparative genomics reveals dynamic genome evolution in host specialist ectomycorrhizal fungi.</title>
        <authorList>
            <person name="Lofgren L.A."/>
            <person name="Nguyen N.H."/>
            <person name="Vilgalys R."/>
            <person name="Ruytinx J."/>
            <person name="Liao H.L."/>
            <person name="Branco S."/>
            <person name="Kuo A."/>
            <person name="LaButti K."/>
            <person name="Lipzen A."/>
            <person name="Andreopoulos W."/>
            <person name="Pangilinan J."/>
            <person name="Riley R."/>
            <person name="Hundley H."/>
            <person name="Na H."/>
            <person name="Barry K."/>
            <person name="Grigoriev I.V."/>
            <person name="Stajich J.E."/>
            <person name="Kennedy P.G."/>
        </authorList>
    </citation>
    <scope>NUCLEOTIDE SEQUENCE</scope>
    <source>
        <strain evidence="2">FC203</strain>
    </source>
</reference>
<comment type="caution">
    <text evidence="2">The sequence shown here is derived from an EMBL/GenBank/DDBJ whole genome shotgun (WGS) entry which is preliminary data.</text>
</comment>